<evidence type="ECO:0000313" key="10">
    <source>
        <dbReference type="Proteomes" id="UP001530377"/>
    </source>
</evidence>
<evidence type="ECO:0000256" key="2">
    <source>
        <dbReference type="ARBA" id="ARBA00022670"/>
    </source>
</evidence>
<dbReference type="EMBL" id="JALLPB020000072">
    <property type="protein sequence ID" value="KAL3822194.1"/>
    <property type="molecule type" value="Genomic_DNA"/>
</dbReference>
<evidence type="ECO:0000256" key="6">
    <source>
        <dbReference type="ARBA" id="ARBA00023136"/>
    </source>
</evidence>
<accession>A0ABD3SCF5</accession>
<name>A0ABD3SCF5_9STRA</name>
<gene>
    <name evidence="9" type="ORF">ACHAXA_008210</name>
</gene>
<keyword evidence="6" id="KW-0472">Membrane</keyword>
<dbReference type="AlphaFoldDB" id="A0ABD3SCF5"/>
<dbReference type="CDD" id="cd06462">
    <property type="entry name" value="Peptidase_S24_S26"/>
    <property type="match status" value="1"/>
</dbReference>
<evidence type="ECO:0000313" key="9">
    <source>
        <dbReference type="EMBL" id="KAL3822194.1"/>
    </source>
</evidence>
<dbReference type="InterPro" id="IPR019533">
    <property type="entry name" value="Peptidase_S26"/>
</dbReference>
<protein>
    <recommendedName>
        <fullName evidence="8">Peptidase S26 domain-containing protein</fullName>
    </recommendedName>
</protein>
<dbReference type="GO" id="GO:0008233">
    <property type="term" value="F:peptidase activity"/>
    <property type="evidence" value="ECO:0007669"/>
    <property type="project" value="UniProtKB-KW"/>
</dbReference>
<organism evidence="9 10">
    <name type="scientific">Cyclostephanos tholiformis</name>
    <dbReference type="NCBI Taxonomy" id="382380"/>
    <lineage>
        <taxon>Eukaryota</taxon>
        <taxon>Sar</taxon>
        <taxon>Stramenopiles</taxon>
        <taxon>Ochrophyta</taxon>
        <taxon>Bacillariophyta</taxon>
        <taxon>Coscinodiscophyceae</taxon>
        <taxon>Thalassiosirophycidae</taxon>
        <taxon>Stephanodiscales</taxon>
        <taxon>Stephanodiscaceae</taxon>
        <taxon>Cyclostephanos</taxon>
    </lineage>
</organism>
<sequence>MATTAQLRRYFSNAALSVPPVLYIRDNFYSLYIVNGTSMEPSLRDGDVVLVRKSDVYPAASWRRWISAGAVDGIAPPSFDDDNYDNDEDHNALRVLALDASSGRPIGDKWTGRTYLKPPTIHVLGSVVVYRAPDAARYPMGEYRIKRVVGLGGQLCRTSYSSSSGGERGGGEMIVRVPPFALWMEGDNKVDDDAGDEEEDEESTGVENLQRCRSSLSLSVDSRAYGPVCKNNVIGVAERIVWPPSRWGKIPSVDPSTSATMRSWWI</sequence>
<evidence type="ECO:0000256" key="4">
    <source>
        <dbReference type="ARBA" id="ARBA00022801"/>
    </source>
</evidence>
<keyword evidence="2" id="KW-0645">Protease</keyword>
<evidence type="ECO:0000256" key="3">
    <source>
        <dbReference type="ARBA" id="ARBA00022692"/>
    </source>
</evidence>
<comment type="caution">
    <text evidence="9">The sequence shown here is derived from an EMBL/GenBank/DDBJ whole genome shotgun (WGS) entry which is preliminary data.</text>
</comment>
<evidence type="ECO:0000259" key="8">
    <source>
        <dbReference type="Pfam" id="PF10502"/>
    </source>
</evidence>
<evidence type="ECO:0000256" key="7">
    <source>
        <dbReference type="SAM" id="MobiDB-lite"/>
    </source>
</evidence>
<dbReference type="PANTHER" id="PTHR46041:SF2">
    <property type="entry name" value="MITOCHONDRIAL INNER MEMBRANE PROTEASE SUBUNIT 2"/>
    <property type="match status" value="1"/>
</dbReference>
<proteinExistence type="predicted"/>
<dbReference type="InterPro" id="IPR036286">
    <property type="entry name" value="LexA/Signal_pep-like_sf"/>
</dbReference>
<evidence type="ECO:0000256" key="1">
    <source>
        <dbReference type="ARBA" id="ARBA00004167"/>
    </source>
</evidence>
<keyword evidence="3" id="KW-0812">Transmembrane</keyword>
<dbReference type="SUPFAM" id="SSF51306">
    <property type="entry name" value="LexA/Signal peptidase"/>
    <property type="match status" value="2"/>
</dbReference>
<evidence type="ECO:0000256" key="5">
    <source>
        <dbReference type="ARBA" id="ARBA00022989"/>
    </source>
</evidence>
<keyword evidence="10" id="KW-1185">Reference proteome</keyword>
<dbReference type="InterPro" id="IPR037730">
    <property type="entry name" value="IMP2"/>
</dbReference>
<dbReference type="GO" id="GO:0006508">
    <property type="term" value="P:proteolysis"/>
    <property type="evidence" value="ECO:0007669"/>
    <property type="project" value="UniProtKB-KW"/>
</dbReference>
<keyword evidence="4" id="KW-0378">Hydrolase</keyword>
<dbReference type="GO" id="GO:0016020">
    <property type="term" value="C:membrane"/>
    <property type="evidence" value="ECO:0007669"/>
    <property type="project" value="UniProtKB-SubCell"/>
</dbReference>
<reference evidence="9 10" key="1">
    <citation type="submission" date="2024-10" db="EMBL/GenBank/DDBJ databases">
        <title>Updated reference genomes for cyclostephanoid diatoms.</title>
        <authorList>
            <person name="Roberts W.R."/>
            <person name="Alverson A.J."/>
        </authorList>
    </citation>
    <scope>NUCLEOTIDE SEQUENCE [LARGE SCALE GENOMIC DNA]</scope>
    <source>
        <strain evidence="9 10">AJA228-03</strain>
    </source>
</reference>
<feature type="domain" description="Peptidase S26" evidence="8">
    <location>
        <begin position="15"/>
        <end position="155"/>
    </location>
</feature>
<dbReference type="PANTHER" id="PTHR46041">
    <property type="entry name" value="MITOCHONDRIAL INNER MEMBRANE PROTEASE SUBUNIT 2"/>
    <property type="match status" value="1"/>
</dbReference>
<dbReference type="Gene3D" id="2.10.109.10">
    <property type="entry name" value="Umud Fragment, subunit A"/>
    <property type="match status" value="1"/>
</dbReference>
<comment type="subcellular location">
    <subcellularLocation>
        <location evidence="1">Membrane</location>
        <topology evidence="1">Single-pass membrane protein</topology>
    </subcellularLocation>
</comment>
<keyword evidence="5" id="KW-1133">Transmembrane helix</keyword>
<feature type="compositionally biased region" description="Acidic residues" evidence="7">
    <location>
        <begin position="193"/>
        <end position="204"/>
    </location>
</feature>
<dbReference type="Pfam" id="PF10502">
    <property type="entry name" value="Peptidase_S26"/>
    <property type="match status" value="1"/>
</dbReference>
<feature type="region of interest" description="Disordered" evidence="7">
    <location>
        <begin position="187"/>
        <end position="208"/>
    </location>
</feature>
<dbReference type="Proteomes" id="UP001530377">
    <property type="component" value="Unassembled WGS sequence"/>
</dbReference>